<protein>
    <recommendedName>
        <fullName evidence="3">Carboxypeptidase regulatory-like domain-containing protein</fullName>
    </recommendedName>
</protein>
<reference evidence="2" key="1">
    <citation type="journal article" date="2019" name="Int. J. Syst. Evol. Microbiol.">
        <title>The Global Catalogue of Microorganisms (GCM) 10K type strain sequencing project: providing services to taxonomists for standard genome sequencing and annotation.</title>
        <authorList>
            <consortium name="The Broad Institute Genomics Platform"/>
            <consortium name="The Broad Institute Genome Sequencing Center for Infectious Disease"/>
            <person name="Wu L."/>
            <person name="Ma J."/>
        </authorList>
    </citation>
    <scope>NUCLEOTIDE SEQUENCE [LARGE SCALE GENOMIC DNA]</scope>
    <source>
        <strain evidence="2">CGMCC 1.15461</strain>
    </source>
</reference>
<keyword evidence="2" id="KW-1185">Reference proteome</keyword>
<evidence type="ECO:0000313" key="2">
    <source>
        <dbReference type="Proteomes" id="UP000615760"/>
    </source>
</evidence>
<sequence>MAVLFSTTVNAQDKKEHISKLLSDYFFLERENIHVQLDKDVFMTNEAVWFKGYVYHRKTGKPFYSCVNIFVSLIDEEGKILQNDLLYGDIGSFSGKLDLGDELKSGKYYLQFYTNWMNNFKEDESFIREITVINPTISPSFSRGINYSDININLFPEGGTLVAGVNNVVGVTIADCNNTPVSATEVYLTNSSGEKIKSVSVNESGYGRFTIIPEATETYKVVANIKNTPHEQQLERAQLKGASLEVNSYVLAEKVIVKVRASDVLKKEIGTDAVYLVAHKDEKSSVFKFNLSEETEVNMILNISDFSTGLNTFRLLDSNLDELAYRLAYIQPDKTLPLDIQKKKFDKEIAELTGKSPLKNAKLSVTILPDNTMALKEHNDMYGSLLLAPYIENNRRIDAKKYFKEVNRKTLYELDLFLLTNKSKYAWRNIKSSPPESNYTFDMGITIKGTLNQKIRNTDKYRINATSIGGILDETVGINDKNEFILDHMVLADSTKIDFSLINGDKREAIKLYPQVFNNIRRYNKPYIPETVSCKPSETDSTLPEVVFPGIVDMDAIILDEVELTGQTRGELKYETSFGNAQLRGYKISEDETVNFFYILDLIRYHGFDVEDDGMNINVYGRTVNTINGQRSSPMLYVNNVRQLTFDFLRGMQTADVDEFYVNQHAIVPSVDNKMGIIKIYMRTDFTGKKNKKTSTDFIITDGFQQVEPFKNTEYFTTYSKGFENFGVIDWEPLITSDEKGEFSFEIPYTGQDAVRILIEGMSPEGNIISETKTIYLN</sequence>
<dbReference type="Gene3D" id="2.60.40.1930">
    <property type="match status" value="1"/>
</dbReference>
<comment type="caution">
    <text evidence="1">The sequence shown here is derived from an EMBL/GenBank/DDBJ whole genome shotgun (WGS) entry which is preliminary data.</text>
</comment>
<dbReference type="EMBL" id="BMJE01000002">
    <property type="protein sequence ID" value="GGB71030.1"/>
    <property type="molecule type" value="Genomic_DNA"/>
</dbReference>
<accession>A0ABQ1JNX7</accession>
<evidence type="ECO:0000313" key="1">
    <source>
        <dbReference type="EMBL" id="GGB71030.1"/>
    </source>
</evidence>
<dbReference type="Proteomes" id="UP000615760">
    <property type="component" value="Unassembled WGS sequence"/>
</dbReference>
<evidence type="ECO:0008006" key="3">
    <source>
        <dbReference type="Google" id="ProtNLM"/>
    </source>
</evidence>
<name>A0ABQ1JNX7_9FLAO</name>
<gene>
    <name evidence="1" type="ORF">GCM10007424_08780</name>
</gene>
<organism evidence="1 2">
    <name type="scientific">Flavobacterium suaedae</name>
    <dbReference type="NCBI Taxonomy" id="1767027"/>
    <lineage>
        <taxon>Bacteria</taxon>
        <taxon>Pseudomonadati</taxon>
        <taxon>Bacteroidota</taxon>
        <taxon>Flavobacteriia</taxon>
        <taxon>Flavobacteriales</taxon>
        <taxon>Flavobacteriaceae</taxon>
        <taxon>Flavobacterium</taxon>
    </lineage>
</organism>
<proteinExistence type="predicted"/>